<dbReference type="PANTHER" id="PTHR46033">
    <property type="entry name" value="PROTEIN MAIN-LIKE 2"/>
    <property type="match status" value="1"/>
</dbReference>
<protein>
    <recommendedName>
        <fullName evidence="3">Aminotransferase-like plant mobile domain-containing protein</fullName>
    </recommendedName>
</protein>
<dbReference type="EMBL" id="JACGCM010001854">
    <property type="protein sequence ID" value="KAF6148133.1"/>
    <property type="molecule type" value="Genomic_DNA"/>
</dbReference>
<feature type="non-terminal residue" evidence="1">
    <location>
        <position position="1"/>
    </location>
</feature>
<keyword evidence="2" id="KW-1185">Reference proteome</keyword>
<sequence>KLERSYWFDGFGATAEENGPGEIKLCCNGSSMDNPGPEGCGSVFRDHNGGVIGVLSMNLVLFTLKLLVPIALQEDRGHVIGFHNADIIVNRPISDTADRDDDITIAYVFILFMMGHLWFQTANDTVQLGFLATVADLEEAAQYDWGSAILASLYHGLDTAVTSGGVITSFAQLLTERGNKKKANNQADNLFILGIYYIDHRTIETITWKPWLDSVVFEIKDVLTAKLISRKRMPLQVPNGNCEYYLGERCWRQLTGEAYIPLDPPLNMSQHISPAALQEMRQVVFLDCEKFVIEEERETYASYWAEQTFKVGHLLTDFQRMGNIDMFGPTALRAGIIPVAITSALVHSLS</sequence>
<dbReference type="AlphaFoldDB" id="A0A7J7LZT9"/>
<accession>A0A7J7LZT9</accession>
<comment type="caution">
    <text evidence="1">The sequence shown here is derived from an EMBL/GenBank/DDBJ whole genome shotgun (WGS) entry which is preliminary data.</text>
</comment>
<dbReference type="Proteomes" id="UP000541444">
    <property type="component" value="Unassembled WGS sequence"/>
</dbReference>
<gene>
    <name evidence="1" type="ORF">GIB67_011908</name>
</gene>
<dbReference type="PANTHER" id="PTHR46033:SF8">
    <property type="entry name" value="PROTEIN MAINTENANCE OF MERISTEMS-LIKE"/>
    <property type="match status" value="1"/>
</dbReference>
<dbReference type="GO" id="GO:0010073">
    <property type="term" value="P:meristem maintenance"/>
    <property type="evidence" value="ECO:0007669"/>
    <property type="project" value="InterPro"/>
</dbReference>
<organism evidence="1 2">
    <name type="scientific">Kingdonia uniflora</name>
    <dbReference type="NCBI Taxonomy" id="39325"/>
    <lineage>
        <taxon>Eukaryota</taxon>
        <taxon>Viridiplantae</taxon>
        <taxon>Streptophyta</taxon>
        <taxon>Embryophyta</taxon>
        <taxon>Tracheophyta</taxon>
        <taxon>Spermatophyta</taxon>
        <taxon>Magnoliopsida</taxon>
        <taxon>Ranunculales</taxon>
        <taxon>Circaeasteraceae</taxon>
        <taxon>Kingdonia</taxon>
    </lineage>
</organism>
<dbReference type="InterPro" id="IPR044824">
    <property type="entry name" value="MAIN-like"/>
</dbReference>
<proteinExistence type="predicted"/>
<reference evidence="1 2" key="1">
    <citation type="journal article" date="2020" name="IScience">
        <title>Genome Sequencing of the Endangered Kingdonia uniflora (Circaeasteraceae, Ranunculales) Reveals Potential Mechanisms of Evolutionary Specialization.</title>
        <authorList>
            <person name="Sun Y."/>
            <person name="Deng T."/>
            <person name="Zhang A."/>
            <person name="Moore M.J."/>
            <person name="Landis J.B."/>
            <person name="Lin N."/>
            <person name="Zhang H."/>
            <person name="Zhang X."/>
            <person name="Huang J."/>
            <person name="Zhang X."/>
            <person name="Sun H."/>
            <person name="Wang H."/>
        </authorList>
    </citation>
    <scope>NUCLEOTIDE SEQUENCE [LARGE SCALE GENOMIC DNA]</scope>
    <source>
        <strain evidence="1">TB1705</strain>
        <tissue evidence="1">Leaf</tissue>
    </source>
</reference>
<name>A0A7J7LZT9_9MAGN</name>
<evidence type="ECO:0000313" key="2">
    <source>
        <dbReference type="Proteomes" id="UP000541444"/>
    </source>
</evidence>
<evidence type="ECO:0008006" key="3">
    <source>
        <dbReference type="Google" id="ProtNLM"/>
    </source>
</evidence>
<evidence type="ECO:0000313" key="1">
    <source>
        <dbReference type="EMBL" id="KAF6148133.1"/>
    </source>
</evidence>